<dbReference type="EMBL" id="CAXAMM010032968">
    <property type="protein sequence ID" value="CAK9070555.1"/>
    <property type="molecule type" value="Genomic_DNA"/>
</dbReference>
<reference evidence="2 3" key="1">
    <citation type="submission" date="2024-02" db="EMBL/GenBank/DDBJ databases">
        <authorList>
            <person name="Chen Y."/>
            <person name="Shah S."/>
            <person name="Dougan E. K."/>
            <person name="Thang M."/>
            <person name="Chan C."/>
        </authorList>
    </citation>
    <scope>NUCLEOTIDE SEQUENCE [LARGE SCALE GENOMIC DNA]</scope>
</reference>
<feature type="non-terminal residue" evidence="2">
    <location>
        <position position="1"/>
    </location>
</feature>
<accession>A0ABP0P3E4</accession>
<gene>
    <name evidence="2" type="ORF">SCF082_LOCUS35077</name>
</gene>
<feature type="region of interest" description="Disordered" evidence="1">
    <location>
        <begin position="170"/>
        <end position="194"/>
    </location>
</feature>
<dbReference type="Proteomes" id="UP001642464">
    <property type="component" value="Unassembled WGS sequence"/>
</dbReference>
<evidence type="ECO:0000256" key="1">
    <source>
        <dbReference type="SAM" id="MobiDB-lite"/>
    </source>
</evidence>
<proteinExistence type="predicted"/>
<keyword evidence="3" id="KW-1185">Reference proteome</keyword>
<sequence length="403" mass="44466">PMLERLVSSLQTFSHNPVQCPSDRCMELVSDFKEVQAGMRRHEVQLAEEALRKFLWAKADHFLQMEESDIKDVVRSKDVQPVLQGLEIFKSNPQEFELAGNLRSWMTKLAGSMAAADLMDFAVESEKSEVADLDALGTLLAKCPRLRIPSEDLASVVKVASLTGIGSSLCSRRPTSTDAQSQPQPPQQVQELTPQEKAKKITVELFSLQSSPPFEAMLAEEVVQDYVLQHLSVRKQELKEASLHLSAGMGPLDSQDEWRKQDAFAKADATVDEVLLTAKDTVLKMPTKGQQFQDLLEKMSALASAVSLGEQLVAWKALQALPLMKSVASDVNAFMDHILTESKKLRKGRALFTTTVLILALKLFKGGDPDTVQNAKKLAREQTALIQGGKDSMAESDIPLPVR</sequence>
<protein>
    <submittedName>
        <fullName evidence="2">Uncharacterized protein</fullName>
    </submittedName>
</protein>
<organism evidence="2 3">
    <name type="scientific">Durusdinium trenchii</name>
    <dbReference type="NCBI Taxonomy" id="1381693"/>
    <lineage>
        <taxon>Eukaryota</taxon>
        <taxon>Sar</taxon>
        <taxon>Alveolata</taxon>
        <taxon>Dinophyceae</taxon>
        <taxon>Suessiales</taxon>
        <taxon>Symbiodiniaceae</taxon>
        <taxon>Durusdinium</taxon>
    </lineage>
</organism>
<comment type="caution">
    <text evidence="2">The sequence shown here is derived from an EMBL/GenBank/DDBJ whole genome shotgun (WGS) entry which is preliminary data.</text>
</comment>
<evidence type="ECO:0000313" key="3">
    <source>
        <dbReference type="Proteomes" id="UP001642464"/>
    </source>
</evidence>
<feature type="compositionally biased region" description="Polar residues" evidence="1">
    <location>
        <begin position="170"/>
        <end position="179"/>
    </location>
</feature>
<evidence type="ECO:0000313" key="2">
    <source>
        <dbReference type="EMBL" id="CAK9070555.1"/>
    </source>
</evidence>
<name>A0ABP0P3E4_9DINO</name>
<feature type="non-terminal residue" evidence="2">
    <location>
        <position position="403"/>
    </location>
</feature>